<dbReference type="FunFam" id="3.40.800.20:FF:000005">
    <property type="entry name" value="histone deacetylase 6"/>
    <property type="match status" value="1"/>
</dbReference>
<dbReference type="InterPro" id="IPR023801">
    <property type="entry name" value="His_deacetylse_dom"/>
</dbReference>
<dbReference type="PRINTS" id="PR01270">
    <property type="entry name" value="HDASUPER"/>
</dbReference>
<comment type="similarity">
    <text evidence="2">Belongs to the histone deacetylase family. HD type 2 subfamily.</text>
</comment>
<evidence type="ECO:0000256" key="10">
    <source>
        <dbReference type="ARBA" id="ARBA00048287"/>
    </source>
</evidence>
<dbReference type="SUPFAM" id="SSF52768">
    <property type="entry name" value="Arginase/deacetylase"/>
    <property type="match status" value="1"/>
</dbReference>
<keyword evidence="7" id="KW-0805">Transcription regulation</keyword>
<keyword evidence="9" id="KW-0539">Nucleus</keyword>
<comment type="caution">
    <text evidence="13">The sequence shown here is derived from an EMBL/GenBank/DDBJ whole genome shotgun (WGS) entry which is preliminary data.</text>
</comment>
<dbReference type="EC" id="3.5.1.98" evidence="3"/>
<dbReference type="Gene3D" id="3.40.800.20">
    <property type="entry name" value="Histone deacetylase domain"/>
    <property type="match status" value="1"/>
</dbReference>
<name>A0A8H4K0Q3_9HYPO</name>
<dbReference type="InterPro" id="IPR000286">
    <property type="entry name" value="HDACs"/>
</dbReference>
<evidence type="ECO:0000256" key="6">
    <source>
        <dbReference type="ARBA" id="ARBA00022853"/>
    </source>
</evidence>
<sequence length="1193" mass="135896">MASKIPKTPLLTGLPTEILLDIYHQLDLDGVFNLCTTHSTFHELFSRRRASILLPVLVREFSPFDELLQVYTASVEDLDCRGGLYVPRKVIFQRFTGDTGIALAPRSEHRSAVSVDVVDGFITLKKPGKPTVPHARPLKTVVLTKEDLKPLLGYCSLVLRWQARFPQMRWFHEPENCRHLREHEAERFRRAMYRWWLYGFYFHGDFPRPRVGLPEPGVDDIRLSQLRLYSTSELVELMDLVETMKDVVLHYLCPRLDPSQDEYEGCDFYLYDVVDRPESLARGWRDQSRWGRIVKTYCKLGPKDLMHLFENIYSYPRKRLITEARLCQPNLTFDQESISVSTQCVLDERQWSLDMPTLPLDRLGGIIDWDDERDAERIKFGGDASLDGTLPGGARMLRSSSRYSPRGDDASFLEDIQRQPRVEGRLICWWPFQRFGSLGSLEHIYSSWGHRTFSEDIAMESNTADVVDHPMKDVEAPNGFNRTSNTSIDDDDTASEDPYEEEDDPKPQDIAFDQMRRRGLLPTGCCYDDRMKLHMNADFSPNAHHPEDPRRIHEIFKAFKKVGLVYTGPESELPRLMRECPTRYMWRIPARAATREEICLAHSPNHLSWVENLDNISTAELRELTRRYDQGRESLYVGSMSYQAALLSAGGAIETCKNVVTGQVKNAFAVIRPPGHHAEFDAPMGFCFFNNVPVAVRVCQQDYPETCRKVLILDWDVHHGNGVQNIFYNDPNVLYISLHVYQNGIFYPGKPPNSMTPDGGLDSCGSGPGLGKNINIGWHDQGMGDGEYMAAFQKIIMPIAKEFNPDLVVISAGFDAADGDELGGCFVSPSCYAHMTHMLMSLADGKVAVCLEGGYNLKAISVSAVAVARTLMGEPPPKMELPKINKEAARILAKVQSYQAPYWECMRPGIVRVPEVQSLNSTRLHDVIRNSQKQILQSKHSMVPLYIQREHLYKSYENQVLITPGLHEAKKVLIIIHDPPQLLAQPDVIDTSVEPHNAWVVDGVTDYINWAVEQKFGVMDVNIPAYITREEDSESYLPAFTEKTLTEQIQTLVCYLWDNYLQLYDAEHIFIMGVGNAYLGVKVLLVNRDCKSRISGVVNFANGTLRPVKSDIDTDLSSWYKDNSRVYIAGDHACWTDPDLTRKVNKRRFGTVVRSPKFGLNKMMDHHAKEAREWILERVEEGSDADMTEDEKS</sequence>
<dbReference type="PROSITE" id="PS50181">
    <property type="entry name" value="FBOX"/>
    <property type="match status" value="1"/>
</dbReference>
<accession>A0A8H4K0Q3</accession>
<dbReference type="GO" id="GO:0000118">
    <property type="term" value="C:histone deacetylase complex"/>
    <property type="evidence" value="ECO:0007669"/>
    <property type="project" value="TreeGrafter"/>
</dbReference>
<dbReference type="EMBL" id="JAADJG010000623">
    <property type="protein sequence ID" value="KAF4441372.1"/>
    <property type="molecule type" value="Genomic_DNA"/>
</dbReference>
<dbReference type="Proteomes" id="UP000605986">
    <property type="component" value="Unassembled WGS sequence"/>
</dbReference>
<evidence type="ECO:0000256" key="5">
    <source>
        <dbReference type="ARBA" id="ARBA00022801"/>
    </source>
</evidence>
<protein>
    <recommendedName>
        <fullName evidence="3">histone deacetylase</fullName>
        <ecNumber evidence="3">3.5.1.98</ecNumber>
    </recommendedName>
</protein>
<evidence type="ECO:0000256" key="3">
    <source>
        <dbReference type="ARBA" id="ARBA00012111"/>
    </source>
</evidence>
<dbReference type="GO" id="GO:0040029">
    <property type="term" value="P:epigenetic regulation of gene expression"/>
    <property type="evidence" value="ECO:0007669"/>
    <property type="project" value="TreeGrafter"/>
</dbReference>
<evidence type="ECO:0000256" key="2">
    <source>
        <dbReference type="ARBA" id="ARBA00007738"/>
    </source>
</evidence>
<comment type="subcellular location">
    <subcellularLocation>
        <location evidence="1">Nucleus</location>
    </subcellularLocation>
</comment>
<keyword evidence="14" id="KW-1185">Reference proteome</keyword>
<feature type="domain" description="F-box" evidence="12">
    <location>
        <begin position="8"/>
        <end position="56"/>
    </location>
</feature>
<proteinExistence type="inferred from homology"/>
<feature type="region of interest" description="Disordered" evidence="11">
    <location>
        <begin position="471"/>
        <end position="510"/>
    </location>
</feature>
<dbReference type="InterPro" id="IPR037138">
    <property type="entry name" value="His_deacetylse_dom_sf"/>
</dbReference>
<evidence type="ECO:0000256" key="11">
    <source>
        <dbReference type="SAM" id="MobiDB-lite"/>
    </source>
</evidence>
<evidence type="ECO:0000256" key="7">
    <source>
        <dbReference type="ARBA" id="ARBA00023015"/>
    </source>
</evidence>
<evidence type="ECO:0000259" key="12">
    <source>
        <dbReference type="PROSITE" id="PS50181"/>
    </source>
</evidence>
<dbReference type="Pfam" id="PF09757">
    <property type="entry name" value="Arb2-like"/>
    <property type="match status" value="1"/>
</dbReference>
<dbReference type="InterPro" id="IPR023696">
    <property type="entry name" value="Ureohydrolase_dom_sf"/>
</dbReference>
<dbReference type="PANTHER" id="PTHR10625:SF5">
    <property type="entry name" value="HISTONE DEACETYLASE"/>
    <property type="match status" value="1"/>
</dbReference>
<organism evidence="13 14">
    <name type="scientific">Fusarium austroafricanum</name>
    <dbReference type="NCBI Taxonomy" id="2364996"/>
    <lineage>
        <taxon>Eukaryota</taxon>
        <taxon>Fungi</taxon>
        <taxon>Dikarya</taxon>
        <taxon>Ascomycota</taxon>
        <taxon>Pezizomycotina</taxon>
        <taxon>Sordariomycetes</taxon>
        <taxon>Hypocreomycetidae</taxon>
        <taxon>Hypocreales</taxon>
        <taxon>Nectriaceae</taxon>
        <taxon>Fusarium</taxon>
        <taxon>Fusarium concolor species complex</taxon>
    </lineage>
</organism>
<dbReference type="GO" id="GO:0141221">
    <property type="term" value="F:histone deacetylase activity, hydrolytic mechanism"/>
    <property type="evidence" value="ECO:0007669"/>
    <property type="project" value="UniProtKB-EC"/>
</dbReference>
<evidence type="ECO:0000256" key="4">
    <source>
        <dbReference type="ARBA" id="ARBA00022491"/>
    </source>
</evidence>
<keyword evidence="4" id="KW-0678">Repressor</keyword>
<evidence type="ECO:0000256" key="8">
    <source>
        <dbReference type="ARBA" id="ARBA00023163"/>
    </source>
</evidence>
<gene>
    <name evidence="13" type="ORF">F53441_12049</name>
</gene>
<dbReference type="AlphaFoldDB" id="A0A8H4K0Q3"/>
<keyword evidence="5" id="KW-0378">Hydrolase</keyword>
<evidence type="ECO:0000256" key="1">
    <source>
        <dbReference type="ARBA" id="ARBA00004123"/>
    </source>
</evidence>
<evidence type="ECO:0000313" key="13">
    <source>
        <dbReference type="EMBL" id="KAF4441372.1"/>
    </source>
</evidence>
<keyword evidence="6" id="KW-0156">Chromatin regulator</keyword>
<dbReference type="OrthoDB" id="424012at2759"/>
<dbReference type="PANTHER" id="PTHR10625">
    <property type="entry name" value="HISTONE DEACETYLASE HDAC1-RELATED"/>
    <property type="match status" value="1"/>
</dbReference>
<evidence type="ECO:0000256" key="9">
    <source>
        <dbReference type="ARBA" id="ARBA00023242"/>
    </source>
</evidence>
<dbReference type="Pfam" id="PF00850">
    <property type="entry name" value="Hist_deacetyl"/>
    <property type="match status" value="1"/>
</dbReference>
<keyword evidence="8" id="KW-0804">Transcription</keyword>
<dbReference type="InterPro" id="IPR019154">
    <property type="entry name" value="Arb2-like_domain"/>
</dbReference>
<comment type="catalytic activity">
    <reaction evidence="10">
        <text>N(6)-acetyl-L-lysyl-[histone] + H2O = L-lysyl-[histone] + acetate</text>
        <dbReference type="Rhea" id="RHEA:58196"/>
        <dbReference type="Rhea" id="RHEA-COMP:9845"/>
        <dbReference type="Rhea" id="RHEA-COMP:11338"/>
        <dbReference type="ChEBI" id="CHEBI:15377"/>
        <dbReference type="ChEBI" id="CHEBI:29969"/>
        <dbReference type="ChEBI" id="CHEBI:30089"/>
        <dbReference type="ChEBI" id="CHEBI:61930"/>
        <dbReference type="EC" id="3.5.1.98"/>
    </reaction>
</comment>
<reference evidence="13" key="1">
    <citation type="submission" date="2020-01" db="EMBL/GenBank/DDBJ databases">
        <title>Identification and distribution of gene clusters putatively required for synthesis of sphingolipid metabolism inhibitors in phylogenetically diverse species of the filamentous fungus Fusarium.</title>
        <authorList>
            <person name="Kim H.-S."/>
            <person name="Busman M."/>
            <person name="Brown D.W."/>
            <person name="Divon H."/>
            <person name="Uhlig S."/>
            <person name="Proctor R.H."/>
        </authorList>
    </citation>
    <scope>NUCLEOTIDE SEQUENCE</scope>
    <source>
        <strain evidence="13">NRRL 53441</strain>
    </source>
</reference>
<feature type="compositionally biased region" description="Acidic residues" evidence="11">
    <location>
        <begin position="488"/>
        <end position="504"/>
    </location>
</feature>
<dbReference type="InterPro" id="IPR001810">
    <property type="entry name" value="F-box_dom"/>
</dbReference>
<evidence type="ECO:0000313" key="14">
    <source>
        <dbReference type="Proteomes" id="UP000605986"/>
    </source>
</evidence>